<evidence type="ECO:0000313" key="1">
    <source>
        <dbReference type="EMBL" id="KAJ9600584.1"/>
    </source>
</evidence>
<evidence type="ECO:0000313" key="2">
    <source>
        <dbReference type="Proteomes" id="UP001233999"/>
    </source>
</evidence>
<name>A0AAD8ESL7_DIPPU</name>
<keyword evidence="2" id="KW-1185">Reference proteome</keyword>
<feature type="non-terminal residue" evidence="1">
    <location>
        <position position="1"/>
    </location>
</feature>
<dbReference type="Proteomes" id="UP001233999">
    <property type="component" value="Unassembled WGS sequence"/>
</dbReference>
<dbReference type="EMBL" id="JASPKZ010000302">
    <property type="protein sequence ID" value="KAJ9600584.1"/>
    <property type="molecule type" value="Genomic_DNA"/>
</dbReference>
<reference evidence="1" key="2">
    <citation type="submission" date="2023-05" db="EMBL/GenBank/DDBJ databases">
        <authorList>
            <person name="Fouks B."/>
        </authorList>
    </citation>
    <scope>NUCLEOTIDE SEQUENCE</scope>
    <source>
        <strain evidence="1">Stay&amp;Tobe</strain>
        <tissue evidence="1">Testes</tissue>
    </source>
</reference>
<dbReference type="AlphaFoldDB" id="A0AAD8ESL7"/>
<organism evidence="1 2">
    <name type="scientific">Diploptera punctata</name>
    <name type="common">Pacific beetle cockroach</name>
    <dbReference type="NCBI Taxonomy" id="6984"/>
    <lineage>
        <taxon>Eukaryota</taxon>
        <taxon>Metazoa</taxon>
        <taxon>Ecdysozoa</taxon>
        <taxon>Arthropoda</taxon>
        <taxon>Hexapoda</taxon>
        <taxon>Insecta</taxon>
        <taxon>Pterygota</taxon>
        <taxon>Neoptera</taxon>
        <taxon>Polyneoptera</taxon>
        <taxon>Dictyoptera</taxon>
        <taxon>Blattodea</taxon>
        <taxon>Blaberoidea</taxon>
        <taxon>Blaberidae</taxon>
        <taxon>Diplopterinae</taxon>
        <taxon>Diploptera</taxon>
    </lineage>
</organism>
<feature type="non-terminal residue" evidence="1">
    <location>
        <position position="69"/>
    </location>
</feature>
<gene>
    <name evidence="1" type="ORF">L9F63_026278</name>
</gene>
<comment type="caution">
    <text evidence="1">The sequence shown here is derived from an EMBL/GenBank/DDBJ whole genome shotgun (WGS) entry which is preliminary data.</text>
</comment>
<protein>
    <submittedName>
        <fullName evidence="1">Uncharacterized protein</fullName>
    </submittedName>
</protein>
<reference evidence="1" key="1">
    <citation type="journal article" date="2023" name="IScience">
        <title>Live-bearing cockroach genome reveals convergent evolutionary mechanisms linked to viviparity in insects and beyond.</title>
        <authorList>
            <person name="Fouks B."/>
            <person name="Harrison M.C."/>
            <person name="Mikhailova A.A."/>
            <person name="Marchal E."/>
            <person name="English S."/>
            <person name="Carruthers M."/>
            <person name="Jennings E.C."/>
            <person name="Chiamaka E.L."/>
            <person name="Frigard R.A."/>
            <person name="Pippel M."/>
            <person name="Attardo G.M."/>
            <person name="Benoit J.B."/>
            <person name="Bornberg-Bauer E."/>
            <person name="Tobe S.S."/>
        </authorList>
    </citation>
    <scope>NUCLEOTIDE SEQUENCE</scope>
    <source>
        <strain evidence="1">Stay&amp;Tobe</strain>
    </source>
</reference>
<proteinExistence type="predicted"/>
<sequence>LSFCVNDIYYNILIYSANYIANLISYKPFKKYLISWSPFGRGQILMISKFCNGFVFISSSNFNIRLSLI</sequence>
<accession>A0AAD8ESL7</accession>